<protein>
    <submittedName>
        <fullName evidence="2">NosL</fullName>
    </submittedName>
</protein>
<feature type="transmembrane region" description="Helical" evidence="1">
    <location>
        <begin position="172"/>
        <end position="190"/>
    </location>
</feature>
<keyword evidence="1" id="KW-0472">Membrane</keyword>
<feature type="transmembrane region" description="Helical" evidence="1">
    <location>
        <begin position="85"/>
        <end position="103"/>
    </location>
</feature>
<dbReference type="SUPFAM" id="SSF160387">
    <property type="entry name" value="NosL/MerB-like"/>
    <property type="match status" value="1"/>
</dbReference>
<dbReference type="AlphaFoldDB" id="A0A1J5S081"/>
<dbReference type="Pfam" id="PF05573">
    <property type="entry name" value="NosL"/>
    <property type="match status" value="1"/>
</dbReference>
<reference evidence="2" key="1">
    <citation type="submission" date="2016-10" db="EMBL/GenBank/DDBJ databases">
        <title>Sequence of Gallionella enrichment culture.</title>
        <authorList>
            <person name="Poehlein A."/>
            <person name="Muehling M."/>
            <person name="Daniel R."/>
        </authorList>
    </citation>
    <scope>NUCLEOTIDE SEQUENCE</scope>
</reference>
<feature type="transmembrane region" description="Helical" evidence="1">
    <location>
        <begin position="110"/>
        <end position="130"/>
    </location>
</feature>
<feature type="transmembrane region" description="Helical" evidence="1">
    <location>
        <begin position="12"/>
        <end position="31"/>
    </location>
</feature>
<name>A0A1J5S081_9ZZZZ</name>
<accession>A0A1J5S081</accession>
<sequence length="344" mass="38900">MKCFMKTNKLKTVSRIILFICGISLIAVLYVPMWNIDLNAPQYPEGLSLSIYANKLGGNVDIINGLNHYIGMKTLHDKDFIEFKVLPYCIIFFVAAFLLTALIANRKLLYTLFALFVCFGIVAMIDFWRWEYNYGHDLNPEAAIKVPGMTYQPPLIGYKQLLNFSAYSLPDIGGWIFIGAGALLLGIVFLEIKNYKKLKQFNANLKLMIPLFFIVGLSSCTVKPEAINIGKDDCCFCKMTISDNRFGGEIISKKGKIFKFDDGHCLLSFLQSKTLEPNEIADVYLVDFSGDHQLLKADNAFIFKSDLLRSPMDGNIAAFANEDSMKKLMQQYSGNKLSWNQLKQ</sequence>
<organism evidence="2">
    <name type="scientific">mine drainage metagenome</name>
    <dbReference type="NCBI Taxonomy" id="410659"/>
    <lineage>
        <taxon>unclassified sequences</taxon>
        <taxon>metagenomes</taxon>
        <taxon>ecological metagenomes</taxon>
    </lineage>
</organism>
<evidence type="ECO:0000313" key="2">
    <source>
        <dbReference type="EMBL" id="OIR01363.1"/>
    </source>
</evidence>
<dbReference type="EMBL" id="MLJW01000085">
    <property type="protein sequence ID" value="OIR01363.1"/>
    <property type="molecule type" value="Genomic_DNA"/>
</dbReference>
<keyword evidence="1" id="KW-1133">Transmembrane helix</keyword>
<keyword evidence="1" id="KW-0812">Transmembrane</keyword>
<proteinExistence type="predicted"/>
<evidence type="ECO:0000256" key="1">
    <source>
        <dbReference type="SAM" id="Phobius"/>
    </source>
</evidence>
<gene>
    <name evidence="2" type="ORF">GALL_166510</name>
</gene>
<comment type="caution">
    <text evidence="2">The sequence shown here is derived from an EMBL/GenBank/DDBJ whole genome shotgun (WGS) entry which is preliminary data.</text>
</comment>
<dbReference type="InterPro" id="IPR008719">
    <property type="entry name" value="N2O_reductase_NosL"/>
</dbReference>